<organism evidence="1 2">
    <name type="scientific">Bifidobacterium adolescentis</name>
    <dbReference type="NCBI Taxonomy" id="1680"/>
    <lineage>
        <taxon>Bacteria</taxon>
        <taxon>Bacillati</taxon>
        <taxon>Actinomycetota</taxon>
        <taxon>Actinomycetes</taxon>
        <taxon>Bifidobacteriales</taxon>
        <taxon>Bifidobacteriaceae</taxon>
        <taxon>Bifidobacterium</taxon>
    </lineage>
</organism>
<evidence type="ECO:0000313" key="2">
    <source>
        <dbReference type="Proteomes" id="UP000095647"/>
    </source>
</evidence>
<sequence length="178" mass="19447">MQRINWFPDPNITGTLATVNAGNNAKIEYPTANNRKWLRATSVAAGDNYGQYTLLESQLPPAGTYHVHALVYAQKATADFRVYARADGTYRMLLDVPVGNDMTITINQNITIPSNTNQLFVRIALDQKTVGAIGMMSDILIERADTYDAALGGGGFRASSRGTRCHAIKAIRRAGDVR</sequence>
<evidence type="ECO:0000313" key="1">
    <source>
        <dbReference type="EMBL" id="CUN79465.1"/>
    </source>
</evidence>
<gene>
    <name evidence="1" type="ORF">ERS852382_01374</name>
</gene>
<dbReference type="Proteomes" id="UP000095647">
    <property type="component" value="Unassembled WGS sequence"/>
</dbReference>
<dbReference type="RefSeq" id="WP_055680469.1">
    <property type="nucleotide sequence ID" value="NZ_CYYI01000004.1"/>
</dbReference>
<proteinExistence type="predicted"/>
<accession>A0A173ZW60</accession>
<name>A0A173ZW60_BIFAD</name>
<reference evidence="1 2" key="1">
    <citation type="submission" date="2015-09" db="EMBL/GenBank/DDBJ databases">
        <authorList>
            <consortium name="Pathogen Informatics"/>
        </authorList>
    </citation>
    <scope>NUCLEOTIDE SEQUENCE [LARGE SCALE GENOMIC DNA]</scope>
    <source>
        <strain evidence="1 2">2789STDY5608824</strain>
    </source>
</reference>
<dbReference type="AlphaFoldDB" id="A0A173ZW60"/>
<protein>
    <submittedName>
        <fullName evidence="1">Uncharacterized protein</fullName>
    </submittedName>
</protein>
<dbReference type="EMBL" id="CYYI01000004">
    <property type="protein sequence ID" value="CUN79465.1"/>
    <property type="molecule type" value="Genomic_DNA"/>
</dbReference>